<dbReference type="PANTHER" id="PTHR30588:SF0">
    <property type="entry name" value="BRANCHED-CHAIN AMINO ACID PERMEASE BRNQ"/>
    <property type="match status" value="1"/>
</dbReference>
<evidence type="ECO:0000256" key="8">
    <source>
        <dbReference type="ARBA" id="ARBA00023136"/>
    </source>
</evidence>
<evidence type="ECO:0000256" key="1">
    <source>
        <dbReference type="ARBA" id="ARBA00004651"/>
    </source>
</evidence>
<evidence type="ECO:0000256" key="5">
    <source>
        <dbReference type="ARBA" id="ARBA00022692"/>
    </source>
</evidence>
<feature type="transmembrane region" description="Helical" evidence="9">
    <location>
        <begin position="188"/>
        <end position="209"/>
    </location>
</feature>
<dbReference type="NCBIfam" id="TIGR00796">
    <property type="entry name" value="livcs"/>
    <property type="match status" value="1"/>
</dbReference>
<feature type="transmembrane region" description="Helical" evidence="9">
    <location>
        <begin position="40"/>
        <end position="67"/>
    </location>
</feature>
<comment type="subcellular location">
    <subcellularLocation>
        <location evidence="1 9">Cell membrane</location>
        <topology evidence="1 9">Multi-pass membrane protein</topology>
    </subcellularLocation>
</comment>
<keyword evidence="11" id="KW-1185">Reference proteome</keyword>
<dbReference type="PANTHER" id="PTHR30588">
    <property type="entry name" value="BRANCHED-CHAIN AMINO ACID TRANSPORT SYSTEM 2 CARRIER PROTEIN"/>
    <property type="match status" value="1"/>
</dbReference>
<accession>A0ABS6G7D4</accession>
<sequence length="436" mass="45727">MMNNKRQDILVVGFALFAMFFGAGNLIFPPSLGQQTGTQVISSIVGFLLTGVGLPLVGIIAVAKFGGNLEVLGSRVNQSFGVVITIIVTLAIGPFLAIPRTSATTFEMGILPFFPNMNSVVFSIIYFAIVLFFVLRPSSLIDNIGKILTPALFVTLLVIIIKGIISPIGTIGASQIATPFATGFKEGYQTMDALASTVLGSIIVGSIMAKGYKNPRDVSSLTIKAGIVATIGLGVIYGGLAYLGATATSFPSDISRAQLIIGITESILGNVGKILLGIAVGLACLTTSIGLTAATGEYFSKLTKNKLSYKLVCILTAIISMVISNAGVDEITSLAEPLLVVLYPVVIALIMVTFLDKYIQHKAIYSGVVYTALVVSVLEVLVGYNVAIPGAKKVLAALPLADQGFAWVVPTIVVGILLMVFFKASELLSGQAYTEK</sequence>
<dbReference type="Pfam" id="PF05525">
    <property type="entry name" value="Branch_AA_trans"/>
    <property type="match status" value="1"/>
</dbReference>
<gene>
    <name evidence="10" type="primary">brnQ</name>
    <name evidence="10" type="ORF">KQI88_16490</name>
</gene>
<evidence type="ECO:0000256" key="9">
    <source>
        <dbReference type="RuleBase" id="RU362122"/>
    </source>
</evidence>
<keyword evidence="4" id="KW-1003">Cell membrane</keyword>
<feature type="transmembrane region" description="Helical" evidence="9">
    <location>
        <begin position="307"/>
        <end position="328"/>
    </location>
</feature>
<comment type="similarity">
    <text evidence="2 9">Belongs to the branched chain amino acid transporter family.</text>
</comment>
<feature type="transmembrane region" description="Helical" evidence="9">
    <location>
        <begin position="117"/>
        <end position="135"/>
    </location>
</feature>
<keyword evidence="7 9" id="KW-1133">Transmembrane helix</keyword>
<evidence type="ECO:0000256" key="7">
    <source>
        <dbReference type="ARBA" id="ARBA00022989"/>
    </source>
</evidence>
<keyword evidence="6 9" id="KW-0029">Amino-acid transport</keyword>
<feature type="transmembrane region" description="Helical" evidence="9">
    <location>
        <begin position="274"/>
        <end position="295"/>
    </location>
</feature>
<feature type="transmembrane region" description="Helical" evidence="9">
    <location>
        <begin position="334"/>
        <end position="355"/>
    </location>
</feature>
<feature type="transmembrane region" description="Helical" evidence="9">
    <location>
        <begin position="9"/>
        <end position="28"/>
    </location>
</feature>
<keyword evidence="3 9" id="KW-0813">Transport</keyword>
<organism evidence="10 11">
    <name type="scientific">Alkaliphilus flagellatus</name>
    <dbReference type="NCBI Taxonomy" id="2841507"/>
    <lineage>
        <taxon>Bacteria</taxon>
        <taxon>Bacillati</taxon>
        <taxon>Bacillota</taxon>
        <taxon>Clostridia</taxon>
        <taxon>Peptostreptococcales</taxon>
        <taxon>Natronincolaceae</taxon>
        <taxon>Alkaliphilus</taxon>
    </lineage>
</organism>
<evidence type="ECO:0000313" key="11">
    <source>
        <dbReference type="Proteomes" id="UP000779508"/>
    </source>
</evidence>
<feature type="transmembrane region" description="Helical" evidence="9">
    <location>
        <begin position="221"/>
        <end position="243"/>
    </location>
</feature>
<keyword evidence="5 9" id="KW-0812">Transmembrane</keyword>
<dbReference type="Proteomes" id="UP000779508">
    <property type="component" value="Unassembled WGS sequence"/>
</dbReference>
<feature type="transmembrane region" description="Helical" evidence="9">
    <location>
        <begin position="404"/>
        <end position="422"/>
    </location>
</feature>
<proteinExistence type="inferred from homology"/>
<dbReference type="InterPro" id="IPR004685">
    <property type="entry name" value="Brnchd-chn_aa_trnsp_Livcs"/>
</dbReference>
<comment type="function">
    <text evidence="9">Component of the transport system for branched-chain amino acids.</text>
</comment>
<keyword evidence="8 9" id="KW-0472">Membrane</keyword>
<evidence type="ECO:0000256" key="2">
    <source>
        <dbReference type="ARBA" id="ARBA00008540"/>
    </source>
</evidence>
<evidence type="ECO:0000313" key="10">
    <source>
        <dbReference type="EMBL" id="MBU5678019.1"/>
    </source>
</evidence>
<protein>
    <recommendedName>
        <fullName evidence="9">Branched-chain amino acid transport system carrier protein</fullName>
    </recommendedName>
</protein>
<feature type="transmembrane region" description="Helical" evidence="9">
    <location>
        <begin position="147"/>
        <end position="168"/>
    </location>
</feature>
<evidence type="ECO:0000256" key="4">
    <source>
        <dbReference type="ARBA" id="ARBA00022475"/>
    </source>
</evidence>
<evidence type="ECO:0000256" key="6">
    <source>
        <dbReference type="ARBA" id="ARBA00022970"/>
    </source>
</evidence>
<comment type="caution">
    <text evidence="10">The sequence shown here is derived from an EMBL/GenBank/DDBJ whole genome shotgun (WGS) entry which is preliminary data.</text>
</comment>
<feature type="transmembrane region" description="Helical" evidence="9">
    <location>
        <begin position="367"/>
        <end position="384"/>
    </location>
</feature>
<evidence type="ECO:0000256" key="3">
    <source>
        <dbReference type="ARBA" id="ARBA00022448"/>
    </source>
</evidence>
<name>A0ABS6G7D4_9FIRM</name>
<dbReference type="EMBL" id="JAHLQK010000007">
    <property type="protein sequence ID" value="MBU5678019.1"/>
    <property type="molecule type" value="Genomic_DNA"/>
</dbReference>
<feature type="transmembrane region" description="Helical" evidence="9">
    <location>
        <begin position="79"/>
        <end position="97"/>
    </location>
</feature>
<reference evidence="10 11" key="1">
    <citation type="submission" date="2021-06" db="EMBL/GenBank/DDBJ databases">
        <authorList>
            <person name="Sun Q."/>
            <person name="Li D."/>
        </authorList>
    </citation>
    <scope>NUCLEOTIDE SEQUENCE [LARGE SCALE GENOMIC DNA]</scope>
    <source>
        <strain evidence="10 11">MSJ-5</strain>
    </source>
</reference>